<evidence type="ECO:0000313" key="7">
    <source>
        <dbReference type="Proteomes" id="UP000663855"/>
    </source>
</evidence>
<dbReference type="PANTHER" id="PTHR10867:SF17">
    <property type="entry name" value="NICOTINAMIDE N-METHYLTRANSFERASE"/>
    <property type="match status" value="1"/>
</dbReference>
<keyword evidence="4" id="KW-0949">S-adenosyl-L-methionine</keyword>
<evidence type="ECO:0000256" key="4">
    <source>
        <dbReference type="ARBA" id="ARBA00022691"/>
    </source>
</evidence>
<evidence type="ECO:0000256" key="1">
    <source>
        <dbReference type="ARBA" id="ARBA00007996"/>
    </source>
</evidence>
<dbReference type="GO" id="GO:0005829">
    <property type="term" value="C:cytosol"/>
    <property type="evidence" value="ECO:0007669"/>
    <property type="project" value="TreeGrafter"/>
</dbReference>
<dbReference type="Proteomes" id="UP000681967">
    <property type="component" value="Unassembled WGS sequence"/>
</dbReference>
<evidence type="ECO:0000256" key="3">
    <source>
        <dbReference type="ARBA" id="ARBA00022679"/>
    </source>
</evidence>
<comment type="similarity">
    <text evidence="1">Belongs to the class I-like SAM-binding methyltransferase superfamily. NNMT/PNMT/TEMT family.</text>
</comment>
<evidence type="ECO:0000313" key="5">
    <source>
        <dbReference type="EMBL" id="CAF1474860.1"/>
    </source>
</evidence>
<dbReference type="Gene3D" id="3.40.50.150">
    <property type="entry name" value="Vaccinia Virus protein VP39"/>
    <property type="match status" value="1"/>
</dbReference>
<dbReference type="Pfam" id="PF01234">
    <property type="entry name" value="NNMT_PNMT_TEMT"/>
    <property type="match status" value="1"/>
</dbReference>
<keyword evidence="2" id="KW-0489">Methyltransferase</keyword>
<evidence type="ECO:0000256" key="2">
    <source>
        <dbReference type="ARBA" id="ARBA00022603"/>
    </source>
</evidence>
<dbReference type="AlphaFoldDB" id="A0A815REL6"/>
<dbReference type="InterPro" id="IPR000940">
    <property type="entry name" value="NNMT_TEMT_trans"/>
</dbReference>
<comment type="caution">
    <text evidence="5">The sequence shown here is derived from an EMBL/GenBank/DDBJ whole genome shotgun (WGS) entry which is preliminary data.</text>
</comment>
<organism evidence="5 7">
    <name type="scientific">Rotaria magnacalcarata</name>
    <dbReference type="NCBI Taxonomy" id="392030"/>
    <lineage>
        <taxon>Eukaryota</taxon>
        <taxon>Metazoa</taxon>
        <taxon>Spiralia</taxon>
        <taxon>Gnathifera</taxon>
        <taxon>Rotifera</taxon>
        <taxon>Eurotatoria</taxon>
        <taxon>Bdelloidea</taxon>
        <taxon>Philodinida</taxon>
        <taxon>Philodinidae</taxon>
        <taxon>Rotaria</taxon>
    </lineage>
</organism>
<keyword evidence="3" id="KW-0808">Transferase</keyword>
<dbReference type="PROSITE" id="PS51681">
    <property type="entry name" value="SAM_MT_NNMT_PNMT_TEMT"/>
    <property type="match status" value="1"/>
</dbReference>
<accession>A0A815REL6</accession>
<dbReference type="EMBL" id="CAJNOV010012086">
    <property type="protein sequence ID" value="CAF1474860.1"/>
    <property type="molecule type" value="Genomic_DNA"/>
</dbReference>
<dbReference type="PANTHER" id="PTHR10867">
    <property type="entry name" value="NNMT/PNMT/TEMT FAMILY MEMBER"/>
    <property type="match status" value="1"/>
</dbReference>
<reference evidence="5" key="1">
    <citation type="submission" date="2021-02" db="EMBL/GenBank/DDBJ databases">
        <authorList>
            <person name="Nowell W R."/>
        </authorList>
    </citation>
    <scope>NUCLEOTIDE SEQUENCE</scope>
</reference>
<dbReference type="NCBIfam" id="NF041360">
    <property type="entry name" value="GntF_guanitoxin"/>
    <property type="match status" value="1"/>
</dbReference>
<dbReference type="InterPro" id="IPR053384">
    <property type="entry name" value="SAM-dep_methyltransferase"/>
</dbReference>
<evidence type="ECO:0000313" key="6">
    <source>
        <dbReference type="EMBL" id="CAF4095644.1"/>
    </source>
</evidence>
<sequence>MDSFEHSIQIEKDFQKFSARTYLEEYYSEIQNEDKHHLRCLAKVYGDVKDGSTLLEFGGGPTLYQLMSAAPKVKEIHFSDYLEVNLAEVRNWVNRCSSAFNWNKITETALEAEGIMATPEAINAREELLRGKITKFLHCDAHRKYPLGINDNDDAVQYDIVNCHFVAESISDTFHDWKSAFANICSCVKPGGKLVMAAMKRAIAWKNGDKKFLAVGITEQDVTKVLAENGFVNKNIFMETFPADQEDYSEVIFFCSNGSFNQLQKLCIVICGTGDLPSTDHAKIKISNMKCFPITYKKQLLSFDDNLVPLLHRMTNLEELHVHLLKFILNNQYHLPSNEDIKYSFKTFQNDETISSIDYFERAKLLYCHVYSYPYTWKFYHYITNNFHGGLFKSVREITLYDEHPFEHDFVFFVLLNRFHVLTN</sequence>
<dbReference type="GO" id="GO:0008170">
    <property type="term" value="F:N-methyltransferase activity"/>
    <property type="evidence" value="ECO:0007669"/>
    <property type="project" value="TreeGrafter"/>
</dbReference>
<gene>
    <name evidence="6" type="ORF">BYL167_LOCUS18846</name>
    <name evidence="5" type="ORF">CJN711_LOCUS25851</name>
</gene>
<dbReference type="EMBL" id="CAJOBH010007837">
    <property type="protein sequence ID" value="CAF4095644.1"/>
    <property type="molecule type" value="Genomic_DNA"/>
</dbReference>
<protein>
    <submittedName>
        <fullName evidence="5">Uncharacterized protein</fullName>
    </submittedName>
</protein>
<dbReference type="InterPro" id="IPR029063">
    <property type="entry name" value="SAM-dependent_MTases_sf"/>
</dbReference>
<dbReference type="SUPFAM" id="SSF53335">
    <property type="entry name" value="S-adenosyl-L-methionine-dependent methyltransferases"/>
    <property type="match status" value="1"/>
</dbReference>
<proteinExistence type="inferred from homology"/>
<dbReference type="GO" id="GO:0032259">
    <property type="term" value="P:methylation"/>
    <property type="evidence" value="ECO:0007669"/>
    <property type="project" value="UniProtKB-KW"/>
</dbReference>
<name>A0A815REL6_9BILA</name>
<dbReference type="Proteomes" id="UP000663855">
    <property type="component" value="Unassembled WGS sequence"/>
</dbReference>